<evidence type="ECO:0000256" key="2">
    <source>
        <dbReference type="ARBA" id="ARBA00022840"/>
    </source>
</evidence>
<dbReference type="EMBL" id="FUYC01000010">
    <property type="protein sequence ID" value="SKA87518.1"/>
    <property type="molecule type" value="Genomic_DNA"/>
</dbReference>
<sequence>MQMQYDALALFSGGLDSVLAARVVQDQGLRVLGLHFVSPFFGKPDQLEHWSRIYGLELTAVDISERFTRMLLDPPNGYGKLVNPCVDCKIEMLSYAKELLPAYGARFLISGEVVGQRPMSQRRDTLNLIRKRAGVADMLLRPLSARKLDPTPMEESGLVDRSRLLRIGGRGRKEQLELARNVYALPEIPTPGGGCLLTESESAGRFYHVLRYHAAPEHTDFQLANLGRQFWAGSHWLSVGRHQDDNERLQELARVGDYVFDVQGFPSPLALGRPLRDGAWSPETVRDAAALMASYSPKAVRSGGMVGVAVRHRDQVAEVRVHPSRDTALAWSEPGTDGLKEWKIEQSEARSGRAQDAGRE</sequence>
<dbReference type="Gene3D" id="3.40.50.620">
    <property type="entry name" value="HUPs"/>
    <property type="match status" value="1"/>
</dbReference>
<feature type="compositionally biased region" description="Basic and acidic residues" evidence="3">
    <location>
        <begin position="338"/>
        <end position="360"/>
    </location>
</feature>
<dbReference type="GO" id="GO:0004810">
    <property type="term" value="F:CCA tRNA nucleotidyltransferase activity"/>
    <property type="evidence" value="ECO:0007669"/>
    <property type="project" value="InterPro"/>
</dbReference>
<evidence type="ECO:0000259" key="4">
    <source>
        <dbReference type="Pfam" id="PF02568"/>
    </source>
</evidence>
<organism evidence="5 6">
    <name type="scientific">Paucidesulfovibrio gracilis DSM 16080</name>
    <dbReference type="NCBI Taxonomy" id="1121449"/>
    <lineage>
        <taxon>Bacteria</taxon>
        <taxon>Pseudomonadati</taxon>
        <taxon>Thermodesulfobacteriota</taxon>
        <taxon>Desulfovibrionia</taxon>
        <taxon>Desulfovibrionales</taxon>
        <taxon>Desulfovibrionaceae</taxon>
        <taxon>Paucidesulfovibrio</taxon>
    </lineage>
</organism>
<dbReference type="PANTHER" id="PTHR11933:SF6">
    <property type="entry name" value="THIL AANH DOMAIN-CONTAINING PROTEIN"/>
    <property type="match status" value="1"/>
</dbReference>
<dbReference type="GO" id="GO:0005524">
    <property type="term" value="F:ATP binding"/>
    <property type="evidence" value="ECO:0007669"/>
    <property type="project" value="UniProtKB-KW"/>
</dbReference>
<gene>
    <name evidence="5" type="ORF">SAMN02745704_02044</name>
</gene>
<dbReference type="RefSeq" id="WP_078717601.1">
    <property type="nucleotide sequence ID" value="NZ_FUYC01000010.1"/>
</dbReference>
<evidence type="ECO:0000256" key="1">
    <source>
        <dbReference type="ARBA" id="ARBA00022741"/>
    </source>
</evidence>
<dbReference type="InterPro" id="IPR020536">
    <property type="entry name" value="ThiI_AANH"/>
</dbReference>
<keyword evidence="6" id="KW-1185">Reference proteome</keyword>
<dbReference type="Pfam" id="PF02568">
    <property type="entry name" value="ThiI"/>
    <property type="match status" value="1"/>
</dbReference>
<protein>
    <submittedName>
        <fullName evidence="5">Thiamine biosynthesis protein (ThiI)</fullName>
    </submittedName>
</protein>
<name>A0A1T4XE70_9BACT</name>
<dbReference type="OrthoDB" id="9781887at2"/>
<dbReference type="AlphaFoldDB" id="A0A1T4XE70"/>
<evidence type="ECO:0000313" key="6">
    <source>
        <dbReference type="Proteomes" id="UP000190027"/>
    </source>
</evidence>
<feature type="domain" description="Thil AANH" evidence="4">
    <location>
        <begin position="4"/>
        <end position="143"/>
    </location>
</feature>
<dbReference type="InterPro" id="IPR014729">
    <property type="entry name" value="Rossmann-like_a/b/a_fold"/>
</dbReference>
<dbReference type="SUPFAM" id="SSF52402">
    <property type="entry name" value="Adenine nucleotide alpha hydrolases-like"/>
    <property type="match status" value="1"/>
</dbReference>
<keyword evidence="1" id="KW-0547">Nucleotide-binding</keyword>
<dbReference type="Proteomes" id="UP000190027">
    <property type="component" value="Unassembled WGS sequence"/>
</dbReference>
<dbReference type="PANTHER" id="PTHR11933">
    <property type="entry name" value="TRNA 5-METHYLAMINOMETHYL-2-THIOURIDYLATE -METHYLTRANSFERASE"/>
    <property type="match status" value="1"/>
</dbReference>
<keyword evidence="2" id="KW-0067">ATP-binding</keyword>
<evidence type="ECO:0000256" key="3">
    <source>
        <dbReference type="SAM" id="MobiDB-lite"/>
    </source>
</evidence>
<proteinExistence type="predicted"/>
<feature type="region of interest" description="Disordered" evidence="3">
    <location>
        <begin position="327"/>
        <end position="360"/>
    </location>
</feature>
<accession>A0A1T4XE70</accession>
<dbReference type="STRING" id="1121449.SAMN02745704_02044"/>
<reference evidence="5 6" key="1">
    <citation type="submission" date="2017-02" db="EMBL/GenBank/DDBJ databases">
        <authorList>
            <person name="Peterson S.W."/>
        </authorList>
    </citation>
    <scope>NUCLEOTIDE SEQUENCE [LARGE SCALE GENOMIC DNA]</scope>
    <source>
        <strain evidence="5 6">DSM 16080</strain>
    </source>
</reference>
<evidence type="ECO:0000313" key="5">
    <source>
        <dbReference type="EMBL" id="SKA87518.1"/>
    </source>
</evidence>